<gene>
    <name evidence="2" type="ORF">FNJ47_49385</name>
</gene>
<dbReference type="Pfam" id="PF13546">
    <property type="entry name" value="DDE_5"/>
    <property type="match status" value="1"/>
</dbReference>
<dbReference type="InterPro" id="IPR038721">
    <property type="entry name" value="IS701-like_DDE_dom"/>
</dbReference>
<evidence type="ECO:0000313" key="2">
    <source>
        <dbReference type="EMBL" id="NEV03277.1"/>
    </source>
</evidence>
<dbReference type="PANTHER" id="PTHR33627">
    <property type="entry name" value="TRANSPOSASE"/>
    <property type="match status" value="1"/>
</dbReference>
<feature type="non-terminal residue" evidence="2">
    <location>
        <position position="77"/>
    </location>
</feature>
<accession>A0A6P1BXN3</accession>
<dbReference type="RefSeq" id="WP_163163850.1">
    <property type="nucleotide sequence ID" value="NZ_VKHP01001102.1"/>
</dbReference>
<organism evidence="2 3">
    <name type="scientific">Bradyrhizobium uaiense</name>
    <dbReference type="NCBI Taxonomy" id="2594946"/>
    <lineage>
        <taxon>Bacteria</taxon>
        <taxon>Pseudomonadati</taxon>
        <taxon>Pseudomonadota</taxon>
        <taxon>Alphaproteobacteria</taxon>
        <taxon>Hyphomicrobiales</taxon>
        <taxon>Nitrobacteraceae</taxon>
        <taxon>Bradyrhizobium</taxon>
    </lineage>
</organism>
<feature type="domain" description="Transposase IS701-like DDE" evidence="1">
    <location>
        <begin position="26"/>
        <end position="76"/>
    </location>
</feature>
<protein>
    <submittedName>
        <fullName evidence="2">Transposase</fullName>
    </submittedName>
</protein>
<comment type="caution">
    <text evidence="2">The sequence shown here is derived from an EMBL/GenBank/DDBJ whole genome shotgun (WGS) entry which is preliminary data.</text>
</comment>
<keyword evidence="3" id="KW-1185">Reference proteome</keyword>
<dbReference type="InterPro" id="IPR039365">
    <property type="entry name" value="IS701-like"/>
</dbReference>
<dbReference type="PANTHER" id="PTHR33627:SF1">
    <property type="entry name" value="TRANSPOSASE"/>
    <property type="match status" value="1"/>
</dbReference>
<name>A0A6P1BXN3_9BRAD</name>
<dbReference type="Proteomes" id="UP000468531">
    <property type="component" value="Unassembled WGS sequence"/>
</dbReference>
<reference evidence="2 3" key="1">
    <citation type="journal article" date="2020" name="Arch. Microbiol.">
        <title>Bradyrhizobium uaiense sp. nov., a new highly efficient cowpea symbiont.</title>
        <authorList>
            <person name="Cabral Michel D."/>
            <person name="Azarias Guimaraes A."/>
            <person name="Martins da Costa E."/>
            <person name="Soares de Carvalho T."/>
            <person name="Balsanelli E."/>
            <person name="Willems A."/>
            <person name="Maltempi de Souza E."/>
            <person name="de Souza Moreira F.M."/>
        </authorList>
    </citation>
    <scope>NUCLEOTIDE SEQUENCE [LARGE SCALE GENOMIC DNA]</scope>
    <source>
        <strain evidence="2 3">UFLA 03-164</strain>
    </source>
</reference>
<dbReference type="EMBL" id="VKHP01001102">
    <property type="protein sequence ID" value="NEV03277.1"/>
    <property type="molecule type" value="Genomic_DNA"/>
</dbReference>
<dbReference type="AlphaFoldDB" id="A0A6P1BXN3"/>
<proteinExistence type="predicted"/>
<sequence>MIHGWSALGGLTMAEWEDELERWLKPFLALVGHKTRQRMGPLDVSGLIGPGDRTTIQPMAERLASGSYDQLHHFIAD</sequence>
<evidence type="ECO:0000313" key="3">
    <source>
        <dbReference type="Proteomes" id="UP000468531"/>
    </source>
</evidence>
<evidence type="ECO:0000259" key="1">
    <source>
        <dbReference type="Pfam" id="PF13546"/>
    </source>
</evidence>